<comment type="caution">
    <text evidence="1">The sequence shown here is derived from an EMBL/GenBank/DDBJ whole genome shotgun (WGS) entry which is preliminary data.</text>
</comment>
<dbReference type="AlphaFoldDB" id="A0A9W6TKQ2"/>
<accession>A0A9W6TKQ2</accession>
<organism evidence="1 2">
    <name type="scientific">Phytophthora fragariaefolia</name>
    <dbReference type="NCBI Taxonomy" id="1490495"/>
    <lineage>
        <taxon>Eukaryota</taxon>
        <taxon>Sar</taxon>
        <taxon>Stramenopiles</taxon>
        <taxon>Oomycota</taxon>
        <taxon>Peronosporomycetes</taxon>
        <taxon>Peronosporales</taxon>
        <taxon>Peronosporaceae</taxon>
        <taxon>Phytophthora</taxon>
    </lineage>
</organism>
<keyword evidence="2" id="KW-1185">Reference proteome</keyword>
<evidence type="ECO:0000313" key="1">
    <source>
        <dbReference type="EMBL" id="GMF14570.1"/>
    </source>
</evidence>
<sequence>MARHGRITGVENYSAGDLDALLEYIGEVLPTGASEWENVRRLYEGYAADNGRADRELVSLKNRAGKTRVPSKCVLTLPGLKVRQQVLKAANVEASCGDECPVISTSVDRLPCCSISWLGMQVGSRKIVLPTLTLVPLSVLQQQVQA</sequence>
<evidence type="ECO:0000313" key="2">
    <source>
        <dbReference type="Proteomes" id="UP001165121"/>
    </source>
</evidence>
<dbReference type="PANTHER" id="PTHR34409">
    <property type="entry name" value="SET DOMAIN-CONTAINING PROTEIN"/>
    <property type="match status" value="1"/>
</dbReference>
<dbReference type="OrthoDB" id="122248at2759"/>
<dbReference type="PANTHER" id="PTHR34409:SF1">
    <property type="entry name" value="MYB-LIKE DOMAIN-CONTAINING PROTEIN"/>
    <property type="match status" value="1"/>
</dbReference>
<protein>
    <submittedName>
        <fullName evidence="1">Unnamed protein product</fullName>
    </submittedName>
</protein>
<dbReference type="Proteomes" id="UP001165121">
    <property type="component" value="Unassembled WGS sequence"/>
</dbReference>
<proteinExistence type="predicted"/>
<name>A0A9W6TKQ2_9STRA</name>
<gene>
    <name evidence="1" type="ORF">Pfra01_000010700</name>
</gene>
<reference evidence="1" key="1">
    <citation type="submission" date="2023-04" db="EMBL/GenBank/DDBJ databases">
        <title>Phytophthora fragariaefolia NBRC 109709.</title>
        <authorList>
            <person name="Ichikawa N."/>
            <person name="Sato H."/>
            <person name="Tonouchi N."/>
        </authorList>
    </citation>
    <scope>NUCLEOTIDE SEQUENCE</scope>
    <source>
        <strain evidence="1">NBRC 109709</strain>
    </source>
</reference>
<dbReference type="EMBL" id="BSXT01000005">
    <property type="protein sequence ID" value="GMF14570.1"/>
    <property type="molecule type" value="Genomic_DNA"/>
</dbReference>